<evidence type="ECO:0000313" key="3">
    <source>
        <dbReference type="Proteomes" id="UP001465976"/>
    </source>
</evidence>
<comment type="caution">
    <text evidence="2">The sequence shown here is derived from an EMBL/GenBank/DDBJ whole genome shotgun (WGS) entry which is preliminary data.</text>
</comment>
<accession>A0ABR3FWH0</accession>
<gene>
    <name evidence="2" type="ORF">V5O48_002520</name>
</gene>
<feature type="region of interest" description="Disordered" evidence="1">
    <location>
        <begin position="364"/>
        <end position="394"/>
    </location>
</feature>
<evidence type="ECO:0000313" key="2">
    <source>
        <dbReference type="EMBL" id="KAL0579478.1"/>
    </source>
</evidence>
<name>A0ABR3FWH0_9AGAR</name>
<dbReference type="Proteomes" id="UP001465976">
    <property type="component" value="Unassembled WGS sequence"/>
</dbReference>
<keyword evidence="3" id="KW-1185">Reference proteome</keyword>
<sequence length="520" mass="58104">MASIKHSPNFLSIFRLLTSFNPPIERPSLPRLQAALHNPTPYMQREILLGEPWQNIRLSSRSAPITTSGSATQLVTSSSGLPAPIKGDLTWTHRQQTPSLLHTQARVQPLHPVLCLHLLPSHCPEGHLPVLLHPPRPVQALFPHLARLYAHFEPSIGDHVSLTDAKPTSMDHQLVVRIVPTNSAVVAALLEKNHIAGFTAQGKSSTVPPATPRRQSRQTTAQPQDQPNRHLARVLDLNAEAALEQRGHKTGLVELPRSQPPFRMDQMRRMQNHTIIVHLYTQNDMPSKAIDVVVETASWPLLDPRRYAILEGWAGVGAFNEGYHYYDQDASFWRFTQNLLNVSSKRPIHLATKQVTALPTPTLRNVKTPSRSGGTLEATPIKPAQISADSDQTPTSKAAIEVVNPIQLLNDSDWCSSDGFSYQQAPPANEKRSFPFKYARDMHEAFLRVAQCEGDHPNYKQKQLYQHAGLPGDFVSSTFSTNYQVWKTARHSNELRFAVKAGRTTEGEWSRIRSKYGSSH</sequence>
<reference evidence="2 3" key="1">
    <citation type="submission" date="2024-02" db="EMBL/GenBank/DDBJ databases">
        <title>A draft genome for the cacao thread blight pathogen Marasmius crinis-equi.</title>
        <authorList>
            <person name="Cohen S.P."/>
            <person name="Baruah I.K."/>
            <person name="Amoako-Attah I."/>
            <person name="Bukari Y."/>
            <person name="Meinhardt L.W."/>
            <person name="Bailey B.A."/>
        </authorList>
    </citation>
    <scope>NUCLEOTIDE SEQUENCE [LARGE SCALE GENOMIC DNA]</scope>
    <source>
        <strain evidence="2 3">GH-76</strain>
    </source>
</reference>
<evidence type="ECO:0000256" key="1">
    <source>
        <dbReference type="SAM" id="MobiDB-lite"/>
    </source>
</evidence>
<dbReference type="EMBL" id="JBAHYK010000058">
    <property type="protein sequence ID" value="KAL0579478.1"/>
    <property type="molecule type" value="Genomic_DNA"/>
</dbReference>
<feature type="compositionally biased region" description="Polar residues" evidence="1">
    <location>
        <begin position="364"/>
        <end position="373"/>
    </location>
</feature>
<proteinExistence type="predicted"/>
<protein>
    <submittedName>
        <fullName evidence="2">Uncharacterized protein</fullName>
    </submittedName>
</protein>
<feature type="compositionally biased region" description="Polar residues" evidence="1">
    <location>
        <begin position="217"/>
        <end position="226"/>
    </location>
</feature>
<organism evidence="2 3">
    <name type="scientific">Marasmius crinis-equi</name>
    <dbReference type="NCBI Taxonomy" id="585013"/>
    <lineage>
        <taxon>Eukaryota</taxon>
        <taxon>Fungi</taxon>
        <taxon>Dikarya</taxon>
        <taxon>Basidiomycota</taxon>
        <taxon>Agaricomycotina</taxon>
        <taxon>Agaricomycetes</taxon>
        <taxon>Agaricomycetidae</taxon>
        <taxon>Agaricales</taxon>
        <taxon>Marasmiineae</taxon>
        <taxon>Marasmiaceae</taxon>
        <taxon>Marasmius</taxon>
    </lineage>
</organism>
<feature type="region of interest" description="Disordered" evidence="1">
    <location>
        <begin position="200"/>
        <end position="228"/>
    </location>
</feature>